<keyword evidence="1" id="KW-0812">Transmembrane</keyword>
<dbReference type="EMBL" id="JANBTW010000056">
    <property type="protein sequence ID" value="KAJ2674580.1"/>
    <property type="molecule type" value="Genomic_DNA"/>
</dbReference>
<evidence type="ECO:0000313" key="2">
    <source>
        <dbReference type="EMBL" id="KAJ2674580.1"/>
    </source>
</evidence>
<organism evidence="2 3">
    <name type="scientific">Coemansia spiralis</name>
    <dbReference type="NCBI Taxonomy" id="417178"/>
    <lineage>
        <taxon>Eukaryota</taxon>
        <taxon>Fungi</taxon>
        <taxon>Fungi incertae sedis</taxon>
        <taxon>Zoopagomycota</taxon>
        <taxon>Kickxellomycotina</taxon>
        <taxon>Kickxellomycetes</taxon>
        <taxon>Kickxellales</taxon>
        <taxon>Kickxellaceae</taxon>
        <taxon>Coemansia</taxon>
    </lineage>
</organism>
<sequence length="121" mass="13006">MVVIDSDIYSISISNIKWGYLAHLVVSKPIGFGALIMIVYSSQAPIGIKASYVVRRIAGVIDFIFDCFDGNPNAGGAYLVGMPAINYLGTCPVDLCTFDCEKWIAQPSRRLETGAIAILSG</sequence>
<proteinExistence type="predicted"/>
<evidence type="ECO:0000256" key="1">
    <source>
        <dbReference type="SAM" id="Phobius"/>
    </source>
</evidence>
<reference evidence="2" key="1">
    <citation type="submission" date="2022-07" db="EMBL/GenBank/DDBJ databases">
        <title>Phylogenomic reconstructions and comparative analyses of Kickxellomycotina fungi.</title>
        <authorList>
            <person name="Reynolds N.K."/>
            <person name="Stajich J.E."/>
            <person name="Barry K."/>
            <person name="Grigoriev I.V."/>
            <person name="Crous P."/>
            <person name="Smith M.E."/>
        </authorList>
    </citation>
    <scope>NUCLEOTIDE SEQUENCE</scope>
    <source>
        <strain evidence="2">NRRL 3115</strain>
    </source>
</reference>
<dbReference type="AlphaFoldDB" id="A0A9W8G4S1"/>
<protein>
    <submittedName>
        <fullName evidence="2">Uncharacterized protein</fullName>
    </submittedName>
</protein>
<comment type="caution">
    <text evidence="2">The sequence shown here is derived from an EMBL/GenBank/DDBJ whole genome shotgun (WGS) entry which is preliminary data.</text>
</comment>
<keyword evidence="1" id="KW-0472">Membrane</keyword>
<evidence type="ECO:0000313" key="3">
    <source>
        <dbReference type="Proteomes" id="UP001151518"/>
    </source>
</evidence>
<feature type="transmembrane region" description="Helical" evidence="1">
    <location>
        <begin position="20"/>
        <end position="40"/>
    </location>
</feature>
<accession>A0A9W8G4S1</accession>
<name>A0A9W8G4S1_9FUNG</name>
<dbReference type="Proteomes" id="UP001151518">
    <property type="component" value="Unassembled WGS sequence"/>
</dbReference>
<gene>
    <name evidence="2" type="ORF">GGI25_004319</name>
</gene>
<keyword evidence="1" id="KW-1133">Transmembrane helix</keyword>